<protein>
    <submittedName>
        <fullName evidence="1">Uncharacterized protein</fullName>
    </submittedName>
</protein>
<reference evidence="2" key="1">
    <citation type="journal article" date="2023" name="G3 (Bethesda)">
        <title>Genome assembly and association tests identify interacting loci associated with vigor, precocity, and sex in interspecific pistachio rootstocks.</title>
        <authorList>
            <person name="Palmer W."/>
            <person name="Jacygrad E."/>
            <person name="Sagayaradj S."/>
            <person name="Cavanaugh K."/>
            <person name="Han R."/>
            <person name="Bertier L."/>
            <person name="Beede B."/>
            <person name="Kafkas S."/>
            <person name="Golino D."/>
            <person name="Preece J."/>
            <person name="Michelmore R."/>
        </authorList>
    </citation>
    <scope>NUCLEOTIDE SEQUENCE [LARGE SCALE GENOMIC DNA]</scope>
</reference>
<comment type="caution">
    <text evidence="1">The sequence shown here is derived from an EMBL/GenBank/DDBJ whole genome shotgun (WGS) entry which is preliminary data.</text>
</comment>
<accession>A0ACC0Y3S6</accession>
<gene>
    <name evidence="1" type="ORF">Pint_13929</name>
</gene>
<evidence type="ECO:0000313" key="2">
    <source>
        <dbReference type="Proteomes" id="UP001163603"/>
    </source>
</evidence>
<sequence length="606" mass="67886">MECAFVGKFCNTLLVNSRRLKIKRRAEMRSHSKFYSSKFKITSVLSQANHNPSLQVATEKQGSPAGFGLGEWVWPSPGDEIPFWMNKFPSTDLSPEVSADIEKDSNLLHIIHVTAEMAPIAKVGGLGDVVTGLARACLSCGHTVDVMLPFYECIQRQEINDLELITTYYSYHDGDWVPIKAYRGLVSGVPVIFVESSNQFFKGQYVYGGSYNELEAYLFFSRACLEWMQVTGVHPDIIHVHEWQTGALPLLYWDMYHLLSLKKPRIVLTIHNMEHYGECRKEQLGKCGLDGSIYGTEDKAVDDLTIGHNPERLSLLKGGIVYSNAVITVSPTYLKETLCSGWLASTLISNRDKYFGILNGIDTVIWNPATDVFLPAKFHAHKPKGKKICKHYVQRGLGLECSLDDNHVPETTENGPLIVCITRLVAQKGLHLITHAIKHTEELGGQMIVLGKASDGRIQREFEDLANLHNQGSSIRILLMYSEELSHMLYAAADMVLVPSIYEPCGLAQMIGMHYGAVPVVRKTGGLADTVFDMDDLSNHEMANGFVFEGIEEGSLNSALDRAFRYYRDKPDEWNSTVQKVMEIDNSWNNTAGKYVKIYNSVRVVC</sequence>
<name>A0ACC0Y3S6_9ROSI</name>
<keyword evidence="2" id="KW-1185">Reference proteome</keyword>
<evidence type="ECO:0000313" key="1">
    <source>
        <dbReference type="EMBL" id="KAJ0029925.1"/>
    </source>
</evidence>
<dbReference type="EMBL" id="CM047743">
    <property type="protein sequence ID" value="KAJ0029925.1"/>
    <property type="molecule type" value="Genomic_DNA"/>
</dbReference>
<proteinExistence type="predicted"/>
<organism evidence="1 2">
    <name type="scientific">Pistacia integerrima</name>
    <dbReference type="NCBI Taxonomy" id="434235"/>
    <lineage>
        <taxon>Eukaryota</taxon>
        <taxon>Viridiplantae</taxon>
        <taxon>Streptophyta</taxon>
        <taxon>Embryophyta</taxon>
        <taxon>Tracheophyta</taxon>
        <taxon>Spermatophyta</taxon>
        <taxon>Magnoliopsida</taxon>
        <taxon>eudicotyledons</taxon>
        <taxon>Gunneridae</taxon>
        <taxon>Pentapetalae</taxon>
        <taxon>rosids</taxon>
        <taxon>malvids</taxon>
        <taxon>Sapindales</taxon>
        <taxon>Anacardiaceae</taxon>
        <taxon>Pistacia</taxon>
    </lineage>
</organism>
<dbReference type="Proteomes" id="UP001163603">
    <property type="component" value="Chromosome 8"/>
</dbReference>